<dbReference type="Proteomes" id="UP001454036">
    <property type="component" value="Unassembled WGS sequence"/>
</dbReference>
<evidence type="ECO:0000313" key="3">
    <source>
        <dbReference type="Proteomes" id="UP001454036"/>
    </source>
</evidence>
<protein>
    <recommendedName>
        <fullName evidence="1">RNase H type-1 domain-containing protein</fullName>
    </recommendedName>
</protein>
<dbReference type="AlphaFoldDB" id="A0AAV3QF69"/>
<accession>A0AAV3QF69</accession>
<dbReference type="PANTHER" id="PTHR48475:SF1">
    <property type="entry name" value="RNASE H TYPE-1 DOMAIN-CONTAINING PROTEIN"/>
    <property type="match status" value="1"/>
</dbReference>
<dbReference type="GO" id="GO:0003676">
    <property type="term" value="F:nucleic acid binding"/>
    <property type="evidence" value="ECO:0007669"/>
    <property type="project" value="InterPro"/>
</dbReference>
<organism evidence="2 3">
    <name type="scientific">Lithospermum erythrorhizon</name>
    <name type="common">Purple gromwell</name>
    <name type="synonym">Lithospermum officinale var. erythrorhizon</name>
    <dbReference type="NCBI Taxonomy" id="34254"/>
    <lineage>
        <taxon>Eukaryota</taxon>
        <taxon>Viridiplantae</taxon>
        <taxon>Streptophyta</taxon>
        <taxon>Embryophyta</taxon>
        <taxon>Tracheophyta</taxon>
        <taxon>Spermatophyta</taxon>
        <taxon>Magnoliopsida</taxon>
        <taxon>eudicotyledons</taxon>
        <taxon>Gunneridae</taxon>
        <taxon>Pentapetalae</taxon>
        <taxon>asterids</taxon>
        <taxon>lamiids</taxon>
        <taxon>Boraginales</taxon>
        <taxon>Boraginaceae</taxon>
        <taxon>Boraginoideae</taxon>
        <taxon>Lithospermeae</taxon>
        <taxon>Lithospermum</taxon>
    </lineage>
</organism>
<gene>
    <name evidence="2" type="ORF">LIER_18060</name>
</gene>
<evidence type="ECO:0000313" key="2">
    <source>
        <dbReference type="EMBL" id="GAA0161833.1"/>
    </source>
</evidence>
<sequence>MKRVASNPGQSGRLTTWAIELSEFEINYAPHTGVKAQILADFIVENNTRSVPENPSRREVVVEAPKWTLHVVGVSNCKGVGAGMLIQGVEGEHFEYALRFSFKATNNETEYETMVARLQMAKALDISRLRVRGDSKLVIEQVREDCEVKNDVLKEYHAKALLVVQGFEYVIFEHIPRTENEHADHLS</sequence>
<dbReference type="GO" id="GO:0004523">
    <property type="term" value="F:RNA-DNA hybrid ribonuclease activity"/>
    <property type="evidence" value="ECO:0007669"/>
    <property type="project" value="InterPro"/>
</dbReference>
<dbReference type="InterPro" id="IPR036397">
    <property type="entry name" value="RNaseH_sf"/>
</dbReference>
<name>A0AAV3QF69_LITER</name>
<dbReference type="InterPro" id="IPR002156">
    <property type="entry name" value="RNaseH_domain"/>
</dbReference>
<dbReference type="SUPFAM" id="SSF53098">
    <property type="entry name" value="Ribonuclease H-like"/>
    <property type="match status" value="1"/>
</dbReference>
<evidence type="ECO:0000259" key="1">
    <source>
        <dbReference type="Pfam" id="PF13456"/>
    </source>
</evidence>
<feature type="domain" description="RNase H type-1" evidence="1">
    <location>
        <begin position="81"/>
        <end position="186"/>
    </location>
</feature>
<dbReference type="Gene3D" id="3.30.420.10">
    <property type="entry name" value="Ribonuclease H-like superfamily/Ribonuclease H"/>
    <property type="match status" value="1"/>
</dbReference>
<dbReference type="PANTHER" id="PTHR48475">
    <property type="entry name" value="RIBONUCLEASE H"/>
    <property type="match status" value="1"/>
</dbReference>
<comment type="caution">
    <text evidence="2">The sequence shown here is derived from an EMBL/GenBank/DDBJ whole genome shotgun (WGS) entry which is preliminary data.</text>
</comment>
<keyword evidence="3" id="KW-1185">Reference proteome</keyword>
<dbReference type="CDD" id="cd09279">
    <property type="entry name" value="RNase_HI_like"/>
    <property type="match status" value="1"/>
</dbReference>
<dbReference type="InterPro" id="IPR012337">
    <property type="entry name" value="RNaseH-like_sf"/>
</dbReference>
<reference evidence="2 3" key="1">
    <citation type="submission" date="2024-01" db="EMBL/GenBank/DDBJ databases">
        <title>The complete chloroplast genome sequence of Lithospermum erythrorhizon: insights into the phylogenetic relationship among Boraginaceae species and the maternal lineages of purple gromwells.</title>
        <authorList>
            <person name="Okada T."/>
            <person name="Watanabe K."/>
        </authorList>
    </citation>
    <scope>NUCLEOTIDE SEQUENCE [LARGE SCALE GENOMIC DNA]</scope>
</reference>
<proteinExistence type="predicted"/>
<dbReference type="Pfam" id="PF13456">
    <property type="entry name" value="RVT_3"/>
    <property type="match status" value="1"/>
</dbReference>
<dbReference type="EMBL" id="BAABME010004288">
    <property type="protein sequence ID" value="GAA0161833.1"/>
    <property type="molecule type" value="Genomic_DNA"/>
</dbReference>